<evidence type="ECO:0000256" key="11">
    <source>
        <dbReference type="SAM" id="MobiDB-lite"/>
    </source>
</evidence>
<evidence type="ECO:0000259" key="12">
    <source>
        <dbReference type="PROSITE" id="PS50011"/>
    </source>
</evidence>
<comment type="catalytic activity">
    <reaction evidence="7">
        <text>L-threonyl-[protein] + ATP = O-phospho-L-threonyl-[protein] + ADP + H(+)</text>
        <dbReference type="Rhea" id="RHEA:46608"/>
        <dbReference type="Rhea" id="RHEA-COMP:11060"/>
        <dbReference type="Rhea" id="RHEA-COMP:11605"/>
        <dbReference type="ChEBI" id="CHEBI:15378"/>
        <dbReference type="ChEBI" id="CHEBI:30013"/>
        <dbReference type="ChEBI" id="CHEBI:30616"/>
        <dbReference type="ChEBI" id="CHEBI:61977"/>
        <dbReference type="ChEBI" id="CHEBI:456216"/>
        <dbReference type="EC" id="2.7.11.1"/>
    </reaction>
</comment>
<keyword evidence="4 9" id="KW-0547">Nucleotide-binding</keyword>
<evidence type="ECO:0000256" key="8">
    <source>
        <dbReference type="ARBA" id="ARBA00048679"/>
    </source>
</evidence>
<comment type="similarity">
    <text evidence="10">Belongs to the protein kinase superfamily.</text>
</comment>
<keyword evidence="3" id="KW-0808">Transferase</keyword>
<dbReference type="PROSITE" id="PS00108">
    <property type="entry name" value="PROTEIN_KINASE_ST"/>
    <property type="match status" value="1"/>
</dbReference>
<evidence type="ECO:0000256" key="5">
    <source>
        <dbReference type="ARBA" id="ARBA00022777"/>
    </source>
</evidence>
<dbReference type="SUPFAM" id="SSF56112">
    <property type="entry name" value="Protein kinase-like (PK-like)"/>
    <property type="match status" value="1"/>
</dbReference>
<dbReference type="InterPro" id="IPR011009">
    <property type="entry name" value="Kinase-like_dom_sf"/>
</dbReference>
<evidence type="ECO:0000256" key="2">
    <source>
        <dbReference type="ARBA" id="ARBA00022527"/>
    </source>
</evidence>
<evidence type="ECO:0000256" key="4">
    <source>
        <dbReference type="ARBA" id="ARBA00022741"/>
    </source>
</evidence>
<evidence type="ECO:0000256" key="6">
    <source>
        <dbReference type="ARBA" id="ARBA00022840"/>
    </source>
</evidence>
<keyword evidence="2 10" id="KW-0723">Serine/threonine-protein kinase</keyword>
<dbReference type="EMBL" id="OU963871">
    <property type="protein sequence ID" value="CAH0382968.1"/>
    <property type="molecule type" value="Genomic_DNA"/>
</dbReference>
<dbReference type="InterPro" id="IPR051681">
    <property type="entry name" value="Ser/Thr_Kinases-Pseudokinases"/>
</dbReference>
<evidence type="ECO:0000256" key="9">
    <source>
        <dbReference type="PROSITE-ProRule" id="PRU10141"/>
    </source>
</evidence>
<gene>
    <name evidence="13" type="ORF">BEMITA_LOCUS2456</name>
</gene>
<evidence type="ECO:0000256" key="7">
    <source>
        <dbReference type="ARBA" id="ARBA00047899"/>
    </source>
</evidence>
<sequence length="384" mass="43611">MCSEISSFISPRLLRCGTNSVSKISFRCKLTSNYSNLTATVRSICTPPRVQSTWKWRSLPRCLIEDNPKDEAGSPDARHRGSDEDILSCRDGGDQGPQRPGRSRLPSVDTPLRKPWLDDGVPASAVTSVVGKGAFGTVVKALYKGQEVAVKVVRKHRRASLKSLDNEENALSLNHPNVVSICRVVNEDRHDFGLVLMEICPNLTLQKIIDDPSFTIRPETRLRYLIDISEALSYCHRQGIIHLDVKPRNVLVLLKSNRSKLCDFGMSRKIDSKFDSNSEYFGTVAYSAPELFCHRRPTIKCDVYSYGILMWQLQTRETPYHGLVQDAIIYKVVSQDLRPPPRNTTQFDLEYSSIYQNCWCAHPSKRPTINYILSKLNEIFQQFE</sequence>
<protein>
    <recommendedName>
        <fullName evidence="1">non-specific serine/threonine protein kinase</fullName>
        <ecNumber evidence="1">2.7.11.1</ecNumber>
    </recommendedName>
</protein>
<keyword evidence="14" id="KW-1185">Reference proteome</keyword>
<feature type="region of interest" description="Disordered" evidence="11">
    <location>
        <begin position="67"/>
        <end position="116"/>
    </location>
</feature>
<dbReference type="GO" id="GO:0004674">
    <property type="term" value="F:protein serine/threonine kinase activity"/>
    <property type="evidence" value="ECO:0007669"/>
    <property type="project" value="UniProtKB-KW"/>
</dbReference>
<dbReference type="Proteomes" id="UP001152759">
    <property type="component" value="Chromosome 10"/>
</dbReference>
<dbReference type="InterPro" id="IPR017441">
    <property type="entry name" value="Protein_kinase_ATP_BS"/>
</dbReference>
<reference evidence="13" key="1">
    <citation type="submission" date="2021-12" db="EMBL/GenBank/DDBJ databases">
        <authorList>
            <person name="King R."/>
        </authorList>
    </citation>
    <scope>NUCLEOTIDE SEQUENCE</scope>
</reference>
<keyword evidence="5" id="KW-0418">Kinase</keyword>
<evidence type="ECO:0000313" key="13">
    <source>
        <dbReference type="EMBL" id="CAH0382968.1"/>
    </source>
</evidence>
<dbReference type="PROSITE" id="PS00107">
    <property type="entry name" value="PROTEIN_KINASE_ATP"/>
    <property type="match status" value="1"/>
</dbReference>
<feature type="compositionally biased region" description="Basic and acidic residues" evidence="11">
    <location>
        <begin position="67"/>
        <end position="93"/>
    </location>
</feature>
<dbReference type="Pfam" id="PF00069">
    <property type="entry name" value="Pkinase"/>
    <property type="match status" value="1"/>
</dbReference>
<evidence type="ECO:0000256" key="3">
    <source>
        <dbReference type="ARBA" id="ARBA00022679"/>
    </source>
</evidence>
<evidence type="ECO:0000256" key="10">
    <source>
        <dbReference type="RuleBase" id="RU000304"/>
    </source>
</evidence>
<feature type="domain" description="Protein kinase" evidence="12">
    <location>
        <begin position="124"/>
        <end position="380"/>
    </location>
</feature>
<dbReference type="GO" id="GO:0005524">
    <property type="term" value="F:ATP binding"/>
    <property type="evidence" value="ECO:0007669"/>
    <property type="project" value="UniProtKB-UniRule"/>
</dbReference>
<dbReference type="PANTHER" id="PTHR44329:SF285">
    <property type="entry name" value="V-MOS MOLONEY MURINE SARCOMA VIRAL ONCO HOMOLOG"/>
    <property type="match status" value="1"/>
</dbReference>
<accession>A0A9P0EZY5</accession>
<dbReference type="PROSITE" id="PS50011">
    <property type="entry name" value="PROTEIN_KINASE_DOM"/>
    <property type="match status" value="1"/>
</dbReference>
<comment type="catalytic activity">
    <reaction evidence="8">
        <text>L-seryl-[protein] + ATP = O-phospho-L-seryl-[protein] + ADP + H(+)</text>
        <dbReference type="Rhea" id="RHEA:17989"/>
        <dbReference type="Rhea" id="RHEA-COMP:9863"/>
        <dbReference type="Rhea" id="RHEA-COMP:11604"/>
        <dbReference type="ChEBI" id="CHEBI:15378"/>
        <dbReference type="ChEBI" id="CHEBI:29999"/>
        <dbReference type="ChEBI" id="CHEBI:30616"/>
        <dbReference type="ChEBI" id="CHEBI:83421"/>
        <dbReference type="ChEBI" id="CHEBI:456216"/>
        <dbReference type="EC" id="2.7.11.1"/>
    </reaction>
</comment>
<dbReference type="PANTHER" id="PTHR44329">
    <property type="entry name" value="SERINE/THREONINE-PROTEIN KINASE TNNI3K-RELATED"/>
    <property type="match status" value="1"/>
</dbReference>
<name>A0A9P0EZY5_BEMTA</name>
<dbReference type="Gene3D" id="1.10.510.10">
    <property type="entry name" value="Transferase(Phosphotransferase) domain 1"/>
    <property type="match status" value="1"/>
</dbReference>
<dbReference type="InterPro" id="IPR000719">
    <property type="entry name" value="Prot_kinase_dom"/>
</dbReference>
<proteinExistence type="inferred from homology"/>
<evidence type="ECO:0000256" key="1">
    <source>
        <dbReference type="ARBA" id="ARBA00012513"/>
    </source>
</evidence>
<dbReference type="SMART" id="SM00220">
    <property type="entry name" value="S_TKc"/>
    <property type="match status" value="1"/>
</dbReference>
<dbReference type="EC" id="2.7.11.1" evidence="1"/>
<dbReference type="AlphaFoldDB" id="A0A9P0EZY5"/>
<feature type="binding site" evidence="9">
    <location>
        <position position="155"/>
    </location>
    <ligand>
        <name>ATP</name>
        <dbReference type="ChEBI" id="CHEBI:30616"/>
    </ligand>
</feature>
<organism evidence="13 14">
    <name type="scientific">Bemisia tabaci</name>
    <name type="common">Sweetpotato whitefly</name>
    <name type="synonym">Aleurodes tabaci</name>
    <dbReference type="NCBI Taxonomy" id="7038"/>
    <lineage>
        <taxon>Eukaryota</taxon>
        <taxon>Metazoa</taxon>
        <taxon>Ecdysozoa</taxon>
        <taxon>Arthropoda</taxon>
        <taxon>Hexapoda</taxon>
        <taxon>Insecta</taxon>
        <taxon>Pterygota</taxon>
        <taxon>Neoptera</taxon>
        <taxon>Paraneoptera</taxon>
        <taxon>Hemiptera</taxon>
        <taxon>Sternorrhyncha</taxon>
        <taxon>Aleyrodoidea</taxon>
        <taxon>Aleyrodidae</taxon>
        <taxon>Aleyrodinae</taxon>
        <taxon>Bemisia</taxon>
    </lineage>
</organism>
<evidence type="ECO:0000313" key="14">
    <source>
        <dbReference type="Proteomes" id="UP001152759"/>
    </source>
</evidence>
<dbReference type="InterPro" id="IPR008271">
    <property type="entry name" value="Ser/Thr_kinase_AS"/>
</dbReference>
<keyword evidence="6 9" id="KW-0067">ATP-binding</keyword>